<feature type="transmembrane region" description="Helical" evidence="1">
    <location>
        <begin position="12"/>
        <end position="29"/>
    </location>
</feature>
<dbReference type="OrthoDB" id="1144684at2"/>
<dbReference type="Proteomes" id="UP000276603">
    <property type="component" value="Unassembled WGS sequence"/>
</dbReference>
<sequence length="156" mass="18513">MDIKQIISFIKKYYWIAMIPVAIFAFISLEEEKKDIDQNKSITYGVVKRSRPIAKQFSKRHYDYDFYVDGQRFSGSSIGWLSDDIDQGNYYVVEYSIKNPEHSRMDFEIQYSPVVQTNELGKKDTTYIRASEMKMNIPEEYRSRIENLKIDAEMEN</sequence>
<proteinExistence type="predicted"/>
<dbReference type="RefSeq" id="WP_120713381.1">
    <property type="nucleotide sequence ID" value="NZ_RBCJ01000004.1"/>
</dbReference>
<keyword evidence="1" id="KW-1133">Transmembrane helix</keyword>
<accession>A0A3B0BY18</accession>
<keyword evidence="1" id="KW-0812">Transmembrane</keyword>
<keyword evidence="1" id="KW-0472">Membrane</keyword>
<comment type="caution">
    <text evidence="2">The sequence shown here is derived from an EMBL/GenBank/DDBJ whole genome shotgun (WGS) entry which is preliminary data.</text>
</comment>
<protein>
    <submittedName>
        <fullName evidence="2">Uncharacterized protein</fullName>
    </submittedName>
</protein>
<dbReference type="AlphaFoldDB" id="A0A3B0BY18"/>
<evidence type="ECO:0000313" key="2">
    <source>
        <dbReference type="EMBL" id="RKN78475.1"/>
    </source>
</evidence>
<evidence type="ECO:0000313" key="3">
    <source>
        <dbReference type="Proteomes" id="UP000276603"/>
    </source>
</evidence>
<evidence type="ECO:0000256" key="1">
    <source>
        <dbReference type="SAM" id="Phobius"/>
    </source>
</evidence>
<keyword evidence="3" id="KW-1185">Reference proteome</keyword>
<dbReference type="EMBL" id="RBCJ01000004">
    <property type="protein sequence ID" value="RKN78475.1"/>
    <property type="molecule type" value="Genomic_DNA"/>
</dbReference>
<organism evidence="2 3">
    <name type="scientific">Ulvibacterium marinum</name>
    <dbReference type="NCBI Taxonomy" id="2419782"/>
    <lineage>
        <taxon>Bacteria</taxon>
        <taxon>Pseudomonadati</taxon>
        <taxon>Bacteroidota</taxon>
        <taxon>Flavobacteriia</taxon>
        <taxon>Flavobacteriales</taxon>
        <taxon>Flavobacteriaceae</taxon>
        <taxon>Ulvibacterium</taxon>
    </lineage>
</organism>
<reference evidence="2 3" key="1">
    <citation type="submission" date="2018-10" db="EMBL/GenBank/DDBJ databases">
        <title>Ulvibacterium marinum gen. nov., sp. nov., a novel marine bacterium of the family Flavobacteriaceae, isolated from a culture of the green alga Ulva prolifera.</title>
        <authorList>
            <person name="Zhang Z."/>
        </authorList>
    </citation>
    <scope>NUCLEOTIDE SEQUENCE [LARGE SCALE GENOMIC DNA]</scope>
    <source>
        <strain evidence="2 3">CCMM003</strain>
    </source>
</reference>
<name>A0A3B0BY18_9FLAO</name>
<gene>
    <name evidence="2" type="ORF">D7Z94_19875</name>
</gene>